<dbReference type="PANTHER" id="PTHR32309">
    <property type="entry name" value="TYROSINE-PROTEIN KINASE"/>
    <property type="match status" value="1"/>
</dbReference>
<dbReference type="CDD" id="cd05387">
    <property type="entry name" value="BY-kinase"/>
    <property type="match status" value="1"/>
</dbReference>
<evidence type="ECO:0000256" key="2">
    <source>
        <dbReference type="ARBA" id="ARBA00022840"/>
    </source>
</evidence>
<keyword evidence="4" id="KW-0418">Kinase</keyword>
<evidence type="ECO:0000313" key="5">
    <source>
        <dbReference type="Proteomes" id="UP000295830"/>
    </source>
</evidence>
<dbReference type="SUPFAM" id="SSF52540">
    <property type="entry name" value="P-loop containing nucleoside triphosphate hydrolases"/>
    <property type="match status" value="1"/>
</dbReference>
<proteinExistence type="predicted"/>
<dbReference type="InterPro" id="IPR027417">
    <property type="entry name" value="P-loop_NTPase"/>
</dbReference>
<feature type="region of interest" description="Disordered" evidence="3">
    <location>
        <begin position="1"/>
        <end position="67"/>
    </location>
</feature>
<keyword evidence="1" id="KW-0547">Nucleotide-binding</keyword>
<dbReference type="PANTHER" id="PTHR32309:SF13">
    <property type="entry name" value="FERRIC ENTEROBACTIN TRANSPORT PROTEIN FEPE"/>
    <property type="match status" value="1"/>
</dbReference>
<name>A0A4R7JPC1_9GAMM</name>
<dbReference type="Proteomes" id="UP000295830">
    <property type="component" value="Unassembled WGS sequence"/>
</dbReference>
<dbReference type="AlphaFoldDB" id="A0A4R7JPC1"/>
<dbReference type="GO" id="GO:0005886">
    <property type="term" value="C:plasma membrane"/>
    <property type="evidence" value="ECO:0007669"/>
    <property type="project" value="TreeGrafter"/>
</dbReference>
<dbReference type="InterPro" id="IPR005702">
    <property type="entry name" value="Wzc-like_C"/>
</dbReference>
<dbReference type="RefSeq" id="WP_243865035.1">
    <property type="nucleotide sequence ID" value="NZ_SOAX01000005.1"/>
</dbReference>
<evidence type="ECO:0000256" key="3">
    <source>
        <dbReference type="SAM" id="MobiDB-lite"/>
    </source>
</evidence>
<dbReference type="GO" id="GO:0004713">
    <property type="term" value="F:protein tyrosine kinase activity"/>
    <property type="evidence" value="ECO:0007669"/>
    <property type="project" value="TreeGrafter"/>
</dbReference>
<dbReference type="InterPro" id="IPR050445">
    <property type="entry name" value="Bact_polysacc_biosynth/exp"/>
</dbReference>
<keyword evidence="5" id="KW-1185">Reference proteome</keyword>
<keyword evidence="4" id="KW-0808">Transferase</keyword>
<organism evidence="4 5">
    <name type="scientific">Halospina denitrificans</name>
    <dbReference type="NCBI Taxonomy" id="332522"/>
    <lineage>
        <taxon>Bacteria</taxon>
        <taxon>Pseudomonadati</taxon>
        <taxon>Pseudomonadota</taxon>
        <taxon>Gammaproteobacteria</taxon>
        <taxon>Halospina</taxon>
    </lineage>
</organism>
<evidence type="ECO:0000313" key="4">
    <source>
        <dbReference type="EMBL" id="TDT39466.1"/>
    </source>
</evidence>
<sequence length="309" mass="34380">MTDSKQGQDGSDREVTEHQDSVSQRRDAAFDRVPPDATPKSDGGPHARRTRGGQAEGGGTDGGGHDLVSQRRAERTDITQRIQASKQIANMQEPRRLNRDDLNERRIIYPESPDRNLVNRFRQLRTQLLEVSNTENFSLVVTSATQGAGSTFMSINLAAAFAFDQSKTALLIDCNLRNPGLHSLLDIMPDAGLTDFIEDPDYDIGRIIYPTGIPRLRLIPAGSRRESPSEFFTSWRMEEFVHAVRERYPDRFIILDTASIADSPDARILTELCDYSMLVVPHGRCTNEQIENAVGGLDPNKFVGAILNA</sequence>
<keyword evidence="2" id="KW-0067">ATP-binding</keyword>
<reference evidence="4 5" key="1">
    <citation type="submission" date="2019-03" db="EMBL/GenBank/DDBJ databases">
        <title>Genomic Encyclopedia of Type Strains, Phase IV (KMG-IV): sequencing the most valuable type-strain genomes for metagenomic binning, comparative biology and taxonomic classification.</title>
        <authorList>
            <person name="Goeker M."/>
        </authorList>
    </citation>
    <scope>NUCLEOTIDE SEQUENCE [LARGE SCALE GENOMIC DNA]</scope>
    <source>
        <strain evidence="4 5">DSM 15505</strain>
    </source>
</reference>
<feature type="compositionally biased region" description="Basic and acidic residues" evidence="3">
    <location>
        <begin position="10"/>
        <end position="34"/>
    </location>
</feature>
<protein>
    <submittedName>
        <fullName evidence="4">Exopolysaccharide/PEP-CTERM locus tyrosine autokinase</fullName>
    </submittedName>
</protein>
<dbReference type="EMBL" id="SOAX01000005">
    <property type="protein sequence ID" value="TDT39466.1"/>
    <property type="molecule type" value="Genomic_DNA"/>
</dbReference>
<accession>A0A4R7JPC1</accession>
<dbReference type="Gene3D" id="3.40.50.300">
    <property type="entry name" value="P-loop containing nucleotide triphosphate hydrolases"/>
    <property type="match status" value="1"/>
</dbReference>
<evidence type="ECO:0000256" key="1">
    <source>
        <dbReference type="ARBA" id="ARBA00022741"/>
    </source>
</evidence>
<comment type="caution">
    <text evidence="4">The sequence shown here is derived from an EMBL/GenBank/DDBJ whole genome shotgun (WGS) entry which is preliminary data.</text>
</comment>
<gene>
    <name evidence="4" type="ORF">DES49_2393</name>
</gene>